<protein>
    <submittedName>
        <fullName evidence="7">Permease</fullName>
    </submittedName>
</protein>
<feature type="transmembrane region" description="Helical" evidence="6">
    <location>
        <begin position="316"/>
        <end position="337"/>
    </location>
</feature>
<dbReference type="AlphaFoldDB" id="A0A0G3BK35"/>
<feature type="transmembrane region" description="Helical" evidence="6">
    <location>
        <begin position="290"/>
        <end position="309"/>
    </location>
</feature>
<dbReference type="EMBL" id="CP011371">
    <property type="protein sequence ID" value="AKJ29799.1"/>
    <property type="molecule type" value="Genomic_DNA"/>
</dbReference>
<dbReference type="OrthoDB" id="9776227at2"/>
<accession>A0A0G3BK35</accession>
<evidence type="ECO:0000256" key="6">
    <source>
        <dbReference type="SAM" id="Phobius"/>
    </source>
</evidence>
<organism evidence="7 8">
    <name type="scientific">Caldimonas brevitalea</name>
    <dbReference type="NCBI Taxonomy" id="413882"/>
    <lineage>
        <taxon>Bacteria</taxon>
        <taxon>Pseudomonadati</taxon>
        <taxon>Pseudomonadota</taxon>
        <taxon>Betaproteobacteria</taxon>
        <taxon>Burkholderiales</taxon>
        <taxon>Sphaerotilaceae</taxon>
        <taxon>Caldimonas</taxon>
    </lineage>
</organism>
<evidence type="ECO:0000313" key="8">
    <source>
        <dbReference type="Proteomes" id="UP000035352"/>
    </source>
</evidence>
<evidence type="ECO:0000313" key="7">
    <source>
        <dbReference type="EMBL" id="AKJ29799.1"/>
    </source>
</evidence>
<feature type="transmembrane region" description="Helical" evidence="6">
    <location>
        <begin position="93"/>
        <end position="117"/>
    </location>
</feature>
<dbReference type="PANTHER" id="PTHR33529">
    <property type="entry name" value="SLR0882 PROTEIN-RELATED"/>
    <property type="match status" value="1"/>
</dbReference>
<dbReference type="GO" id="GO:0015920">
    <property type="term" value="P:lipopolysaccharide transport"/>
    <property type="evidence" value="ECO:0007669"/>
    <property type="project" value="TreeGrafter"/>
</dbReference>
<keyword evidence="2" id="KW-1003">Cell membrane</keyword>
<keyword evidence="5 6" id="KW-0472">Membrane</keyword>
<dbReference type="InterPro" id="IPR030923">
    <property type="entry name" value="LptG"/>
</dbReference>
<comment type="subcellular location">
    <subcellularLocation>
        <location evidence="1">Cell membrane</location>
        <topology evidence="1">Multi-pass membrane protein</topology>
    </subcellularLocation>
</comment>
<keyword evidence="8" id="KW-1185">Reference proteome</keyword>
<feature type="transmembrane region" description="Helical" evidence="6">
    <location>
        <begin position="64"/>
        <end position="81"/>
    </location>
</feature>
<dbReference type="RefSeq" id="WP_047195328.1">
    <property type="nucleotide sequence ID" value="NZ_CP011371.1"/>
</dbReference>
<dbReference type="GO" id="GO:0043190">
    <property type="term" value="C:ATP-binding cassette (ABC) transporter complex"/>
    <property type="evidence" value="ECO:0007669"/>
    <property type="project" value="InterPro"/>
</dbReference>
<evidence type="ECO:0000256" key="4">
    <source>
        <dbReference type="ARBA" id="ARBA00022989"/>
    </source>
</evidence>
<name>A0A0G3BK35_9BURK</name>
<dbReference type="PATRIC" id="fig|413882.6.peg.3243"/>
<dbReference type="KEGG" id="pbh:AAW51_3108"/>
<dbReference type="PANTHER" id="PTHR33529:SF2">
    <property type="entry name" value="LIPOPOLYSACCHARIDE EXPORT SYSTEM PERMEASE PROTEIN LPTG"/>
    <property type="match status" value="1"/>
</dbReference>
<evidence type="ECO:0000256" key="5">
    <source>
        <dbReference type="ARBA" id="ARBA00023136"/>
    </source>
</evidence>
<feature type="transmembrane region" description="Helical" evidence="6">
    <location>
        <begin position="349"/>
        <end position="371"/>
    </location>
</feature>
<dbReference type="NCBIfam" id="TIGR04408">
    <property type="entry name" value="LptG_lptG"/>
    <property type="match status" value="1"/>
</dbReference>
<dbReference type="Proteomes" id="UP000035352">
    <property type="component" value="Chromosome"/>
</dbReference>
<sequence>MRTVSRFIYRDVLSAVAFVTVAFLALFFFIDFIDELEKVGRKGYPVGVAVLYCLLQLPARLYELIPIAVLIGTIYSMARLAQSSEFTILRTSGLGPISALALLMKLALGFAVATFLLGDYIAPVADQQAEVVRAQARGNEGYGRAGAWLKDRRHTPEGERSYSIQLTAASTEGALRDVRIYEFDADGRLISWLTAPTGRIEPGPVWRLEQVQRSSWRASRAPGHAEGELEVVEQTLPQYEWASSLTPSVVAAAVQSPTTMSAVDLYRYANHLEGNEQSAQRYEIQFWRKALYPLACLVMVALALPFAYLHSRSGGISFKVFGGIMLGISFVLLNNVANHIGLLQNWTPWVAAAAPSAVYLVISLLAFNWLVRNR</sequence>
<gene>
    <name evidence="7" type="primary">lptG</name>
    <name evidence="7" type="ORF">AAW51_3108</name>
</gene>
<evidence type="ECO:0000256" key="3">
    <source>
        <dbReference type="ARBA" id="ARBA00022692"/>
    </source>
</evidence>
<proteinExistence type="predicted"/>
<keyword evidence="4 6" id="KW-1133">Transmembrane helix</keyword>
<evidence type="ECO:0000256" key="1">
    <source>
        <dbReference type="ARBA" id="ARBA00004651"/>
    </source>
</evidence>
<dbReference type="STRING" id="413882.AAW51_3108"/>
<evidence type="ECO:0000256" key="2">
    <source>
        <dbReference type="ARBA" id="ARBA00022475"/>
    </source>
</evidence>
<feature type="transmembrane region" description="Helical" evidence="6">
    <location>
        <begin position="12"/>
        <end position="33"/>
    </location>
</feature>
<dbReference type="InterPro" id="IPR005495">
    <property type="entry name" value="LptG/LptF_permease"/>
</dbReference>
<keyword evidence="3 6" id="KW-0812">Transmembrane</keyword>
<reference evidence="7 8" key="1">
    <citation type="submission" date="2015-05" db="EMBL/GenBank/DDBJ databases">
        <authorList>
            <person name="Tang B."/>
            <person name="Yu Y."/>
        </authorList>
    </citation>
    <scope>NUCLEOTIDE SEQUENCE [LARGE SCALE GENOMIC DNA]</scope>
    <source>
        <strain evidence="7 8">DSM 7029</strain>
    </source>
</reference>
<dbReference type="GO" id="GO:0055085">
    <property type="term" value="P:transmembrane transport"/>
    <property type="evidence" value="ECO:0007669"/>
    <property type="project" value="InterPro"/>
</dbReference>
<dbReference type="Pfam" id="PF03739">
    <property type="entry name" value="LptF_LptG"/>
    <property type="match status" value="1"/>
</dbReference>